<keyword evidence="1" id="KW-0175">Coiled coil</keyword>
<sequence>MKFVLGVLVCGVTLLGERVFAEEAKLDRAKALEELKGMEEKNEKLTHDLLEKAAKELTEAGLDKFKAVQVYLESYRNVEFGRAQDGETRFQRWRVENKGKIGSLDFSEGAQLHVQYVALVCREALGEKEAPLAGEWGVYWENLFQSREIAESPGDLTGEKVPMAKKVGAGRKQKKESGNDFDRPAVESPLVRDRQIQGFLEEVKEAKLSSASVVGIFNQVVRPHLRKAKSRELIRLWDLRIAGMDKDVEKEVKTLGLDDYKLLKRPELMWERADDLEKIGEQESAWAQKMEILRANPYHPKLSDWIGDLKQALGEGSPALPEKAP</sequence>
<evidence type="ECO:0000313" key="3">
    <source>
        <dbReference type="Proteomes" id="UP000051557"/>
    </source>
</evidence>
<dbReference type="EMBL" id="LIDM01000310">
    <property type="protein sequence ID" value="KRP31574.1"/>
    <property type="molecule type" value="Genomic_DNA"/>
</dbReference>
<name>A0A0R2X647_9BACT</name>
<feature type="coiled-coil region" evidence="1">
    <location>
        <begin position="21"/>
        <end position="55"/>
    </location>
</feature>
<evidence type="ECO:0000256" key="1">
    <source>
        <dbReference type="SAM" id="Coils"/>
    </source>
</evidence>
<comment type="caution">
    <text evidence="2">The sequence shown here is derived from an EMBL/GenBank/DDBJ whole genome shotgun (WGS) entry which is preliminary data.</text>
</comment>
<organism evidence="2 3">
    <name type="scientific">Verrucomicrobia subdivision 6 bacterium BACL9 MAG-120820-bin42</name>
    <dbReference type="NCBI Taxonomy" id="1655634"/>
    <lineage>
        <taxon>Bacteria</taxon>
        <taxon>Pseudomonadati</taxon>
        <taxon>Verrucomicrobiota</taxon>
        <taxon>Verrucomicrobiia</taxon>
        <taxon>Verrucomicrobiales</taxon>
        <taxon>Verrucomicrobia subdivision 6</taxon>
    </lineage>
</organism>
<evidence type="ECO:0000313" key="2">
    <source>
        <dbReference type="EMBL" id="KRP31574.1"/>
    </source>
</evidence>
<dbReference type="Proteomes" id="UP000051557">
    <property type="component" value="Unassembled WGS sequence"/>
</dbReference>
<reference evidence="2 3" key="1">
    <citation type="submission" date="2015-10" db="EMBL/GenBank/DDBJ databases">
        <title>Metagenome-Assembled Genomes uncover a global brackish microbiome.</title>
        <authorList>
            <person name="Hugerth L.W."/>
            <person name="Larsson J."/>
            <person name="Alneberg J."/>
            <person name="Lindh M.V."/>
            <person name="Legrand C."/>
            <person name="Pinhassi J."/>
            <person name="Andersson A.F."/>
        </authorList>
    </citation>
    <scope>NUCLEOTIDE SEQUENCE [LARGE SCALE GENOMIC DNA]</scope>
    <source>
        <strain evidence="2">BACL9 MAG-120820-bin42</strain>
    </source>
</reference>
<accession>A0A0R2X647</accession>
<protein>
    <submittedName>
        <fullName evidence="2">Uncharacterized protein</fullName>
    </submittedName>
</protein>
<proteinExistence type="predicted"/>
<dbReference type="AlphaFoldDB" id="A0A0R2X647"/>
<gene>
    <name evidence="2" type="ORF">ABS32_06870</name>
</gene>